<protein>
    <submittedName>
        <fullName evidence="1">Uncharacterized protein</fullName>
    </submittedName>
</protein>
<dbReference type="EMBL" id="CM037153">
    <property type="protein sequence ID" value="KAH7858550.1"/>
    <property type="molecule type" value="Genomic_DNA"/>
</dbReference>
<keyword evidence="2" id="KW-1185">Reference proteome</keyword>
<dbReference type="Proteomes" id="UP000828048">
    <property type="component" value="Chromosome 3"/>
</dbReference>
<proteinExistence type="predicted"/>
<sequence>MHSSTTTTFFFIIVVSAVISTCYSQDDDTTCARNFNCGENFQNVGYPFWGDYRPQECGYRSFELKCQDNEYPTIEINNRIFRVKDMNQAGQTITIASSDLWPNHCTQELHNVTFDNLLHNGPMNENLFVFYNCTSEISVFGNNFTCETGGTESHGFYVAESFYNELEHSISCTSLKVPVSQATLVEILQGLLPLQEGLRQGFAVLYDADYIVNCSKCEGSGGTCEPNWDDFVCHKRAGNKRDVKLKFAIAFGASGFTLLVVGVLIFLHQRRHKKRYGTSPWTSRNVFSRPSSTTDLEQSSAFYGVHIFKYSELEKATGNFDPKKELGDGGFGTVYQGKLKDGRVVAVKRLYEHNYKRMEQFMNEVEILARLRHQNLVSLYGCTSRHCRELLLVYEYVPNGTVADHLHGDRAKPGSLSWTTRMSIAVETATALAYLHASDVIHRDVKTNNILLDSNFCVKVADFGLSRLFPNNVSHVSTAPQGTPGYVDPEYHECYQLTVKSDVYSFAVVLIELISSQPAVDITRHRHEINLSTMAINKIQNHALHELVDPFLGFETDFKVREMISEVAELAFQCLQNDKDMRPSMETVLETLKGIQSEDGKLRKAEEVEIPCDEVVLLRCDRSTLSPDSTVEISRGITPHGSG</sequence>
<accession>A0ACB7Z018</accession>
<reference evidence="1 2" key="1">
    <citation type="journal article" date="2021" name="Hortic Res">
        <title>High-quality reference genome and annotation aids understanding of berry development for evergreen blueberry (Vaccinium darrowii).</title>
        <authorList>
            <person name="Yu J."/>
            <person name="Hulse-Kemp A.M."/>
            <person name="Babiker E."/>
            <person name="Staton M."/>
        </authorList>
    </citation>
    <scope>NUCLEOTIDE SEQUENCE [LARGE SCALE GENOMIC DNA]</scope>
    <source>
        <strain evidence="2">cv. NJ 8807/NJ 8810</strain>
        <tissue evidence="1">Young leaf</tissue>
    </source>
</reference>
<evidence type="ECO:0000313" key="2">
    <source>
        <dbReference type="Proteomes" id="UP000828048"/>
    </source>
</evidence>
<name>A0ACB7Z018_9ERIC</name>
<evidence type="ECO:0000313" key="1">
    <source>
        <dbReference type="EMBL" id="KAH7858550.1"/>
    </source>
</evidence>
<organism evidence="1 2">
    <name type="scientific">Vaccinium darrowii</name>
    <dbReference type="NCBI Taxonomy" id="229202"/>
    <lineage>
        <taxon>Eukaryota</taxon>
        <taxon>Viridiplantae</taxon>
        <taxon>Streptophyta</taxon>
        <taxon>Embryophyta</taxon>
        <taxon>Tracheophyta</taxon>
        <taxon>Spermatophyta</taxon>
        <taxon>Magnoliopsida</taxon>
        <taxon>eudicotyledons</taxon>
        <taxon>Gunneridae</taxon>
        <taxon>Pentapetalae</taxon>
        <taxon>asterids</taxon>
        <taxon>Ericales</taxon>
        <taxon>Ericaceae</taxon>
        <taxon>Vaccinioideae</taxon>
        <taxon>Vaccinieae</taxon>
        <taxon>Vaccinium</taxon>
    </lineage>
</organism>
<gene>
    <name evidence="1" type="ORF">Vadar_025205</name>
</gene>
<comment type="caution">
    <text evidence="1">The sequence shown here is derived from an EMBL/GenBank/DDBJ whole genome shotgun (WGS) entry which is preliminary data.</text>
</comment>